<keyword evidence="3" id="KW-1185">Reference proteome</keyword>
<dbReference type="KEGG" id="dma:DMR_14680"/>
<feature type="compositionally biased region" description="Polar residues" evidence="1">
    <location>
        <begin position="1"/>
        <end position="11"/>
    </location>
</feature>
<protein>
    <submittedName>
        <fullName evidence="2">Uncharacterized protein</fullName>
    </submittedName>
</protein>
<dbReference type="HOGENOM" id="CLU_1913687_0_0_7"/>
<evidence type="ECO:0000313" key="3">
    <source>
        <dbReference type="Proteomes" id="UP000009071"/>
    </source>
</evidence>
<evidence type="ECO:0000256" key="1">
    <source>
        <dbReference type="SAM" id="MobiDB-lite"/>
    </source>
</evidence>
<sequence>MHSNHFLTAENQPAGKGKKPNSPDGTIFDPSPAPRDWRRGWRFAAHPSIHFPGALRAEPPNQMSIRREAHPAGYGRPGCHARNCPARNGRAWRSGGAGAPRLTGLRSGGFGPPSPFPDGGFPAGHGRIECHP</sequence>
<reference evidence="2 3" key="1">
    <citation type="journal article" date="2009" name="Genome Res.">
        <title>Whole genome sequence of Desulfovibrio magneticus strain RS-1 revealed common gene clusters in magnetotactic bacteria.</title>
        <authorList>
            <person name="Nakazawa H."/>
            <person name="Arakaki A."/>
            <person name="Narita-Yamada S."/>
            <person name="Yashiro I."/>
            <person name="Jinno K."/>
            <person name="Aoki N."/>
            <person name="Tsuruyama A."/>
            <person name="Okamura Y."/>
            <person name="Tanikawa S."/>
            <person name="Fujita N."/>
            <person name="Takeyama H."/>
            <person name="Matsunaga T."/>
        </authorList>
    </citation>
    <scope>NUCLEOTIDE SEQUENCE [LARGE SCALE GENOMIC DNA]</scope>
    <source>
        <strain evidence="3">ATCC 700980 / DSM 13731 / RS-1</strain>
    </source>
</reference>
<name>C4XNI4_SOLM1</name>
<feature type="region of interest" description="Disordered" evidence="1">
    <location>
        <begin position="90"/>
        <end position="132"/>
    </location>
</feature>
<gene>
    <name evidence="2" type="ordered locus">DMR_14680</name>
</gene>
<dbReference type="AlphaFoldDB" id="C4XNI4"/>
<dbReference type="Proteomes" id="UP000009071">
    <property type="component" value="Chromosome"/>
</dbReference>
<proteinExistence type="predicted"/>
<evidence type="ECO:0000313" key="2">
    <source>
        <dbReference type="EMBL" id="BAH74959.1"/>
    </source>
</evidence>
<organism evidence="2 3">
    <name type="scientific">Solidesulfovibrio magneticus (strain ATCC 700980 / DSM 13731 / RS-1)</name>
    <name type="common">Desulfovibrio magneticus</name>
    <dbReference type="NCBI Taxonomy" id="573370"/>
    <lineage>
        <taxon>Bacteria</taxon>
        <taxon>Pseudomonadati</taxon>
        <taxon>Thermodesulfobacteriota</taxon>
        <taxon>Desulfovibrionia</taxon>
        <taxon>Desulfovibrionales</taxon>
        <taxon>Desulfovibrionaceae</taxon>
        <taxon>Solidesulfovibrio</taxon>
    </lineage>
</organism>
<dbReference type="EMBL" id="AP010904">
    <property type="protein sequence ID" value="BAH74959.1"/>
    <property type="molecule type" value="Genomic_DNA"/>
</dbReference>
<feature type="region of interest" description="Disordered" evidence="1">
    <location>
        <begin position="1"/>
        <end position="38"/>
    </location>
</feature>
<accession>C4XNI4</accession>